<dbReference type="InterPro" id="IPR015424">
    <property type="entry name" value="PyrdxlP-dep_Trfase"/>
</dbReference>
<dbReference type="RefSeq" id="WP_377013796.1">
    <property type="nucleotide sequence ID" value="NZ_JBHSLV010000078.1"/>
</dbReference>
<sequence>MTMRLTRAGVFAPAVAFPIVAQGEARLRLQVSAAHKTAELDEAAAALATAFAETG</sequence>
<dbReference type="EMBL" id="JBHSLV010000078">
    <property type="protein sequence ID" value="MFC5396963.1"/>
    <property type="molecule type" value="Genomic_DNA"/>
</dbReference>
<dbReference type="Gene3D" id="3.90.1150.10">
    <property type="entry name" value="Aspartate Aminotransferase, domain 1"/>
    <property type="match status" value="1"/>
</dbReference>
<dbReference type="InterPro" id="IPR015422">
    <property type="entry name" value="PyrdxlP-dep_Trfase_small"/>
</dbReference>
<reference evidence="2" key="1">
    <citation type="journal article" date="2019" name="Int. J. Syst. Evol. Microbiol.">
        <title>The Global Catalogue of Microorganisms (GCM) 10K type strain sequencing project: providing services to taxonomists for standard genome sequencing and annotation.</title>
        <authorList>
            <consortium name="The Broad Institute Genomics Platform"/>
            <consortium name="The Broad Institute Genome Sequencing Center for Infectious Disease"/>
            <person name="Wu L."/>
            <person name="Ma J."/>
        </authorList>
    </citation>
    <scope>NUCLEOTIDE SEQUENCE [LARGE SCALE GENOMIC DNA]</scope>
    <source>
        <strain evidence="2">CGMCC 1.16326</strain>
    </source>
</reference>
<evidence type="ECO:0000313" key="2">
    <source>
        <dbReference type="Proteomes" id="UP001596104"/>
    </source>
</evidence>
<comment type="caution">
    <text evidence="1">The sequence shown here is derived from an EMBL/GenBank/DDBJ whole genome shotgun (WGS) entry which is preliminary data.</text>
</comment>
<name>A0ABW0HI50_9HYPH</name>
<protein>
    <recommendedName>
        <fullName evidence="3">Aminotransferase class I and II</fullName>
    </recommendedName>
</protein>
<accession>A0ABW0HI50</accession>
<evidence type="ECO:0000313" key="1">
    <source>
        <dbReference type="EMBL" id="MFC5396963.1"/>
    </source>
</evidence>
<gene>
    <name evidence="1" type="ORF">ACFPPC_30380</name>
</gene>
<evidence type="ECO:0008006" key="3">
    <source>
        <dbReference type="Google" id="ProtNLM"/>
    </source>
</evidence>
<keyword evidence="2" id="KW-1185">Reference proteome</keyword>
<proteinExistence type="predicted"/>
<organism evidence="1 2">
    <name type="scientific">Bosea vestrisii</name>
    <dbReference type="NCBI Taxonomy" id="151416"/>
    <lineage>
        <taxon>Bacteria</taxon>
        <taxon>Pseudomonadati</taxon>
        <taxon>Pseudomonadota</taxon>
        <taxon>Alphaproteobacteria</taxon>
        <taxon>Hyphomicrobiales</taxon>
        <taxon>Boseaceae</taxon>
        <taxon>Bosea</taxon>
    </lineage>
</organism>
<dbReference type="SUPFAM" id="SSF53383">
    <property type="entry name" value="PLP-dependent transferases"/>
    <property type="match status" value="1"/>
</dbReference>
<dbReference type="Proteomes" id="UP001596104">
    <property type="component" value="Unassembled WGS sequence"/>
</dbReference>